<dbReference type="Pfam" id="PF18374">
    <property type="entry name" value="Enolase_like_N"/>
    <property type="match status" value="1"/>
</dbReference>
<gene>
    <name evidence="4" type="primary">menC</name>
    <name evidence="6" type="ORF">GCM10022377_10760</name>
</gene>
<dbReference type="PANTHER" id="PTHR48073">
    <property type="entry name" value="O-SUCCINYLBENZOATE SYNTHASE-RELATED"/>
    <property type="match status" value="1"/>
</dbReference>
<evidence type="ECO:0000256" key="3">
    <source>
        <dbReference type="ARBA" id="ARBA00023239"/>
    </source>
</evidence>
<dbReference type="SFLD" id="SFLDF00009">
    <property type="entry name" value="o-succinylbenzoate_synthase"/>
    <property type="match status" value="1"/>
</dbReference>
<keyword evidence="1 4" id="KW-0479">Metal-binding</keyword>
<feature type="binding site" evidence="4">
    <location>
        <position position="172"/>
    </location>
    <ligand>
        <name>Mg(2+)</name>
        <dbReference type="ChEBI" id="CHEBI:18420"/>
    </ligand>
</feature>
<proteinExistence type="inferred from homology"/>
<dbReference type="SFLD" id="SFLDG00180">
    <property type="entry name" value="muconate_cycloisomerase"/>
    <property type="match status" value="1"/>
</dbReference>
<dbReference type="NCBIfam" id="NF002782">
    <property type="entry name" value="PRK02901.1"/>
    <property type="match status" value="1"/>
</dbReference>
<dbReference type="Gene3D" id="3.20.20.120">
    <property type="entry name" value="Enolase-like C-terminal domain"/>
    <property type="match status" value="1"/>
</dbReference>
<dbReference type="InterPro" id="IPR036849">
    <property type="entry name" value="Enolase-like_C_sf"/>
</dbReference>
<dbReference type="EC" id="4.2.1.113" evidence="4"/>
<feature type="binding site" evidence="4">
    <location>
        <position position="200"/>
    </location>
    <ligand>
        <name>Mg(2+)</name>
        <dbReference type="ChEBI" id="CHEBI:18420"/>
    </ligand>
</feature>
<keyword evidence="4" id="KW-0474">Menaquinone biosynthesis</keyword>
<sequence>MPVPNPSPLPPLEEVLAALHVVRLPLTVRFRGVTEREAVILAGPREHAEFSPFLEYGDAEAAAWLRCALEAGWHGFPDPLRTEIPVNATVPAVAPDAVESVLARYGPGGPHTVKVKVAERGQTLHDDVARLAEVRRLAPSAALRVDANGGWGHDEALTALEALAGFGLQYAEQPVPGVVPLAELRAELVRRGLPVPIAADEAVRKEADPLAVARLGAADVIVIKAQPLGGVRAALDIVAAAGLPAVVSSALDTSVGTRVGAALAAALPALPYACGLGTVALFGEDVTADRYVPRNGSLDLRRIAADPELLQRHRAPAERRAWWAERVRRCHERLVNAASPAVQADAPK</sequence>
<evidence type="ECO:0000256" key="2">
    <source>
        <dbReference type="ARBA" id="ARBA00022842"/>
    </source>
</evidence>
<dbReference type="PANTHER" id="PTHR48073:SF2">
    <property type="entry name" value="O-SUCCINYLBENZOATE SYNTHASE"/>
    <property type="match status" value="1"/>
</dbReference>
<reference evidence="7" key="1">
    <citation type="journal article" date="2019" name="Int. J. Syst. Evol. Microbiol.">
        <title>The Global Catalogue of Microorganisms (GCM) 10K type strain sequencing project: providing services to taxonomists for standard genome sequencing and annotation.</title>
        <authorList>
            <consortium name="The Broad Institute Genomics Platform"/>
            <consortium name="The Broad Institute Genome Sequencing Center for Infectious Disease"/>
            <person name="Wu L."/>
            <person name="Ma J."/>
        </authorList>
    </citation>
    <scope>NUCLEOTIDE SEQUENCE [LARGE SCALE GENOMIC DNA]</scope>
    <source>
        <strain evidence="7">JCM 16961</strain>
    </source>
</reference>
<comment type="similarity">
    <text evidence="4">Belongs to the mandelate racemase/muconate lactonizing enzyme family. MenC type 1 subfamily.</text>
</comment>
<name>A0ABP7D5W1_9MICC</name>
<dbReference type="Pfam" id="PF13378">
    <property type="entry name" value="MR_MLE_C"/>
    <property type="match status" value="1"/>
</dbReference>
<feature type="active site" description="Proton acceptor" evidence="4">
    <location>
        <position position="224"/>
    </location>
</feature>
<evidence type="ECO:0000313" key="6">
    <source>
        <dbReference type="EMBL" id="GAA3699585.1"/>
    </source>
</evidence>
<dbReference type="CDD" id="cd03320">
    <property type="entry name" value="OSBS"/>
    <property type="match status" value="1"/>
</dbReference>
<protein>
    <recommendedName>
        <fullName evidence="4">o-succinylbenzoate synthase</fullName>
        <shortName evidence="4">OSB synthase</shortName>
        <shortName evidence="4">OSBS</shortName>
        <ecNumber evidence="4">4.2.1.113</ecNumber>
    </recommendedName>
    <alternativeName>
        <fullName evidence="4">4-(2'-carboxyphenyl)-4-oxybutyric acid synthase</fullName>
    </alternativeName>
    <alternativeName>
        <fullName evidence="4">o-succinylbenzoic acid synthase</fullName>
    </alternativeName>
</protein>
<comment type="cofactor">
    <cofactor evidence="4">
        <name>a divalent metal cation</name>
        <dbReference type="ChEBI" id="CHEBI:60240"/>
    </cofactor>
</comment>
<dbReference type="SFLD" id="SFLDS00001">
    <property type="entry name" value="Enolase"/>
    <property type="match status" value="1"/>
</dbReference>
<evidence type="ECO:0000256" key="1">
    <source>
        <dbReference type="ARBA" id="ARBA00022723"/>
    </source>
</evidence>
<feature type="domain" description="Mandelate racemase/muconate lactonizing enzyme C-terminal" evidence="5">
    <location>
        <begin position="95"/>
        <end position="191"/>
    </location>
</feature>
<keyword evidence="2 4" id="KW-0460">Magnesium</keyword>
<feature type="binding site" evidence="4">
    <location>
        <position position="146"/>
    </location>
    <ligand>
        <name>Mg(2+)</name>
        <dbReference type="ChEBI" id="CHEBI:18420"/>
    </ligand>
</feature>
<keyword evidence="3 4" id="KW-0456">Lyase</keyword>
<dbReference type="EMBL" id="BAABCJ010000001">
    <property type="protein sequence ID" value="GAA3699585.1"/>
    <property type="molecule type" value="Genomic_DNA"/>
</dbReference>
<evidence type="ECO:0000313" key="7">
    <source>
        <dbReference type="Proteomes" id="UP001501536"/>
    </source>
</evidence>
<dbReference type="SMART" id="SM00922">
    <property type="entry name" value="MR_MLE"/>
    <property type="match status" value="1"/>
</dbReference>
<dbReference type="InterPro" id="IPR010196">
    <property type="entry name" value="OSB_synthase_MenC1"/>
</dbReference>
<comment type="catalytic activity">
    <reaction evidence="4">
        <text>(1R,6R)-6-hydroxy-2-succinyl-cyclohexa-2,4-diene-1-carboxylate = 2-succinylbenzoate + H2O</text>
        <dbReference type="Rhea" id="RHEA:10196"/>
        <dbReference type="ChEBI" id="CHEBI:15377"/>
        <dbReference type="ChEBI" id="CHEBI:18325"/>
        <dbReference type="ChEBI" id="CHEBI:58689"/>
        <dbReference type="EC" id="4.2.1.113"/>
    </reaction>
</comment>
<dbReference type="HAMAP" id="MF_00470">
    <property type="entry name" value="MenC_1"/>
    <property type="match status" value="1"/>
</dbReference>
<organism evidence="6 7">
    <name type="scientific">Zhihengliuella alba</name>
    <dbReference type="NCBI Taxonomy" id="547018"/>
    <lineage>
        <taxon>Bacteria</taxon>
        <taxon>Bacillati</taxon>
        <taxon>Actinomycetota</taxon>
        <taxon>Actinomycetes</taxon>
        <taxon>Micrococcales</taxon>
        <taxon>Micrococcaceae</taxon>
        <taxon>Zhihengliuella</taxon>
    </lineage>
</organism>
<comment type="pathway">
    <text evidence="4">Quinol/quinone metabolism; 1,4-dihydroxy-2-naphthoate biosynthesis; 1,4-dihydroxy-2-naphthoate from chorismate: step 4/7.</text>
</comment>
<comment type="caution">
    <text evidence="6">The sequence shown here is derived from an EMBL/GenBank/DDBJ whole genome shotgun (WGS) entry which is preliminary data.</text>
</comment>
<dbReference type="InterPro" id="IPR029065">
    <property type="entry name" value="Enolase_C-like"/>
</dbReference>
<comment type="pathway">
    <text evidence="4">Quinol/quinone metabolism; menaquinone biosynthesis.</text>
</comment>
<evidence type="ECO:0000256" key="4">
    <source>
        <dbReference type="HAMAP-Rule" id="MF_00470"/>
    </source>
</evidence>
<dbReference type="InterPro" id="IPR013342">
    <property type="entry name" value="Mandelate_racemase_C"/>
</dbReference>
<comment type="function">
    <text evidence="4">Converts 2-succinyl-6-hydroxy-2,4-cyclohexadiene-1-carboxylate (SHCHC) to 2-succinylbenzoate (OSB).</text>
</comment>
<accession>A0ABP7D5W1</accession>
<dbReference type="Proteomes" id="UP001501536">
    <property type="component" value="Unassembled WGS sequence"/>
</dbReference>
<keyword evidence="7" id="KW-1185">Reference proteome</keyword>
<dbReference type="RefSeq" id="WP_344881008.1">
    <property type="nucleotide sequence ID" value="NZ_BAABCJ010000001.1"/>
</dbReference>
<dbReference type="SUPFAM" id="SSF51604">
    <property type="entry name" value="Enolase C-terminal domain-like"/>
    <property type="match status" value="1"/>
</dbReference>
<evidence type="ECO:0000259" key="5">
    <source>
        <dbReference type="SMART" id="SM00922"/>
    </source>
</evidence>
<feature type="active site" description="Proton donor" evidence="4">
    <location>
        <position position="116"/>
    </location>
</feature>